<evidence type="ECO:0008006" key="5">
    <source>
        <dbReference type="Google" id="ProtNLM"/>
    </source>
</evidence>
<keyword evidence="4" id="KW-1185">Reference proteome</keyword>
<reference evidence="3 4" key="1">
    <citation type="submission" date="2021-06" db="EMBL/GenBank/DDBJ databases">
        <title>Chromosome-level genome assembly of the red-tail catfish (Hemibagrus wyckioides).</title>
        <authorList>
            <person name="Shao F."/>
        </authorList>
    </citation>
    <scope>NUCLEOTIDE SEQUENCE [LARGE SCALE GENOMIC DNA]</scope>
    <source>
        <strain evidence="3">EC202008001</strain>
        <tissue evidence="3">Blood</tissue>
    </source>
</reference>
<sequence length="655" mass="73355">MSSDGLKRRKGKAAAALNGDSADTVQPCGGDEDKNNGDTSGKTSRCSAVDVRTVVSLLSLSACFLLAWAMLQQNARFNEVEEKYNHLYEKADDLLALEQKFSAASKKLEASEDHLKGSVSSLTTLTELQQEVNSLNGIVTAMQEDQHASSLRLQSVNNRFLNVTEKWQGGLATVTEDLTTLRSESRSVHGRVTERVNEAEERLRALAKRLEELEDSTKRNGRVLERTEEEDTKSIQNQLDWNTKQVARFQEQLMLLSKRDKELEEKLVVMEPQAKECEAHLPAVEDAVRSILRLGADLSGAERRLEDLTLQVVGSEDSLLKVLTEILQLQQTLDDLQVDNSVMKVRNELGVVMDAMKELKRVRREEELNFGREEPEHDEGKNDETLNIKQCEDVQVQLDNQEVPLSQLSSLKQEVVQLKEWSSGLAERRQQLHANLAHLTQAVERIENRTTAISSDVTAKVASVRTDVRRMGGLEGDVEALLTQTNELEEKVVQAEKLMAKRIGEVLAGSISRVAGLRSSMEKNTKGLEQMRKRIPELSVADTKLAEHILGLESGRAKLARTVMFASDLRPKVSTIKRDFAMLEPQLADLTLRIGNLAEEVMKREEDITQIKESLANFAAVKKELKQVEEDLTVEVTTDVPHQNDLSPTMNHTEL</sequence>
<evidence type="ECO:0000313" key="3">
    <source>
        <dbReference type="EMBL" id="KAG7320320.1"/>
    </source>
</evidence>
<dbReference type="AlphaFoldDB" id="A0A9D3NDU7"/>
<dbReference type="Proteomes" id="UP000824219">
    <property type="component" value="Linkage Group LG19"/>
</dbReference>
<evidence type="ECO:0000256" key="2">
    <source>
        <dbReference type="SAM" id="MobiDB-lite"/>
    </source>
</evidence>
<comment type="caution">
    <text evidence="3">The sequence shown here is derived from an EMBL/GenBank/DDBJ whole genome shotgun (WGS) entry which is preliminary data.</text>
</comment>
<dbReference type="InterPro" id="IPR024152">
    <property type="entry name" value="Inh_kappa-B_kinase-int"/>
</dbReference>
<keyword evidence="1" id="KW-0175">Coiled coil</keyword>
<feature type="region of interest" description="Disordered" evidence="2">
    <location>
        <begin position="1"/>
        <end position="44"/>
    </location>
</feature>
<gene>
    <name evidence="3" type="ORF">KOW79_016173</name>
</gene>
<dbReference type="PANTHER" id="PTHR21734:SF11">
    <property type="entry name" value="INHIBITOR OF NUCLEAR FACTOR KAPPA-B KINASE-INTERACTING PROTEIN"/>
    <property type="match status" value="1"/>
</dbReference>
<dbReference type="OrthoDB" id="9907187at2759"/>
<accession>A0A9D3NDU7</accession>
<protein>
    <recommendedName>
        <fullName evidence="5">Inhibitor of nuclear factor kappa-B kinase-interacting protein</fullName>
    </recommendedName>
</protein>
<name>A0A9D3NDU7_9TELE</name>
<dbReference type="EMBL" id="JAHKSW010000019">
    <property type="protein sequence ID" value="KAG7320320.1"/>
    <property type="molecule type" value="Genomic_DNA"/>
</dbReference>
<dbReference type="PANTHER" id="PTHR21734">
    <property type="entry name" value="INHIBITOR OF NUCLEAR FACTOR KAPPA-B KINASE-INTERACTING PROTEIN"/>
    <property type="match status" value="1"/>
</dbReference>
<feature type="coiled-coil region" evidence="1">
    <location>
        <begin position="429"/>
        <end position="498"/>
    </location>
</feature>
<feature type="coiled-coil region" evidence="1">
    <location>
        <begin position="189"/>
        <end position="266"/>
    </location>
</feature>
<evidence type="ECO:0000256" key="1">
    <source>
        <dbReference type="SAM" id="Coils"/>
    </source>
</evidence>
<evidence type="ECO:0000313" key="4">
    <source>
        <dbReference type="Proteomes" id="UP000824219"/>
    </source>
</evidence>
<proteinExistence type="predicted"/>
<organism evidence="3 4">
    <name type="scientific">Hemibagrus wyckioides</name>
    <dbReference type="NCBI Taxonomy" id="337641"/>
    <lineage>
        <taxon>Eukaryota</taxon>
        <taxon>Metazoa</taxon>
        <taxon>Chordata</taxon>
        <taxon>Craniata</taxon>
        <taxon>Vertebrata</taxon>
        <taxon>Euteleostomi</taxon>
        <taxon>Actinopterygii</taxon>
        <taxon>Neopterygii</taxon>
        <taxon>Teleostei</taxon>
        <taxon>Ostariophysi</taxon>
        <taxon>Siluriformes</taxon>
        <taxon>Bagridae</taxon>
        <taxon>Hemibagrus</taxon>
    </lineage>
</organism>